<dbReference type="GO" id="GO:0004519">
    <property type="term" value="F:endonuclease activity"/>
    <property type="evidence" value="ECO:0007669"/>
    <property type="project" value="UniProtKB-KW"/>
</dbReference>
<dbReference type="Pfam" id="PF00565">
    <property type="entry name" value="SNase"/>
    <property type="match status" value="1"/>
</dbReference>
<evidence type="ECO:0000256" key="1">
    <source>
        <dbReference type="ARBA" id="ARBA00022722"/>
    </source>
</evidence>
<dbReference type="SUPFAM" id="SSF50199">
    <property type="entry name" value="Staphylococcal nuclease"/>
    <property type="match status" value="1"/>
</dbReference>
<name>A0A6S6U2V7_9GAMM</name>
<evidence type="ECO:0000313" key="5">
    <source>
        <dbReference type="EMBL" id="CAA6824637.1"/>
    </source>
</evidence>
<dbReference type="PANTHER" id="PTHR12302:SF3">
    <property type="entry name" value="SERINE_THREONINE-PROTEIN KINASE 31"/>
    <property type="match status" value="1"/>
</dbReference>
<accession>A0A6S6U2V7</accession>
<evidence type="ECO:0000259" key="4">
    <source>
        <dbReference type="PROSITE" id="PS50830"/>
    </source>
</evidence>
<dbReference type="EMBL" id="CACVAY010000120">
    <property type="protein sequence ID" value="CAA6824637.1"/>
    <property type="molecule type" value="Genomic_DNA"/>
</dbReference>
<dbReference type="InterPro" id="IPR016071">
    <property type="entry name" value="Staphylococal_nuclease_OB-fold"/>
</dbReference>
<dbReference type="GO" id="GO:0016787">
    <property type="term" value="F:hydrolase activity"/>
    <property type="evidence" value="ECO:0007669"/>
    <property type="project" value="UniProtKB-KW"/>
</dbReference>
<dbReference type="SMART" id="SM00318">
    <property type="entry name" value="SNc"/>
    <property type="match status" value="1"/>
</dbReference>
<proteinExistence type="predicted"/>
<dbReference type="Gene3D" id="2.40.50.90">
    <property type="match status" value="1"/>
</dbReference>
<evidence type="ECO:0000256" key="3">
    <source>
        <dbReference type="ARBA" id="ARBA00022801"/>
    </source>
</evidence>
<dbReference type="InterPro" id="IPR035437">
    <property type="entry name" value="SNase_OB-fold_sf"/>
</dbReference>
<dbReference type="AlphaFoldDB" id="A0A6S6U2V7"/>
<keyword evidence="2" id="KW-0255">Endonuclease</keyword>
<organism evidence="5">
    <name type="scientific">uncultured Thiotrichaceae bacterium</name>
    <dbReference type="NCBI Taxonomy" id="298394"/>
    <lineage>
        <taxon>Bacteria</taxon>
        <taxon>Pseudomonadati</taxon>
        <taxon>Pseudomonadota</taxon>
        <taxon>Gammaproteobacteria</taxon>
        <taxon>Thiotrichales</taxon>
        <taxon>Thiotrichaceae</taxon>
        <taxon>environmental samples</taxon>
    </lineage>
</organism>
<keyword evidence="1" id="KW-0540">Nuclease</keyword>
<evidence type="ECO:0000256" key="2">
    <source>
        <dbReference type="ARBA" id="ARBA00022759"/>
    </source>
</evidence>
<protein>
    <recommendedName>
        <fullName evidence="4">TNase-like domain-containing protein</fullName>
    </recommendedName>
</protein>
<dbReference type="PROSITE" id="PS50830">
    <property type="entry name" value="TNASE_3"/>
    <property type="match status" value="1"/>
</dbReference>
<feature type="domain" description="TNase-like" evidence="4">
    <location>
        <begin position="18"/>
        <end position="149"/>
    </location>
</feature>
<keyword evidence="3" id="KW-0378">Hydrolase</keyword>
<reference evidence="5" key="1">
    <citation type="submission" date="2020-01" db="EMBL/GenBank/DDBJ databases">
        <authorList>
            <person name="Meier V. D."/>
            <person name="Meier V D."/>
        </authorList>
    </citation>
    <scope>NUCLEOTIDE SEQUENCE</scope>
    <source>
        <strain evidence="5">HLG_WM_MAG_07</strain>
    </source>
</reference>
<dbReference type="PANTHER" id="PTHR12302">
    <property type="entry name" value="EBNA2 BINDING PROTEIN P100"/>
    <property type="match status" value="1"/>
</dbReference>
<gene>
    <name evidence="5" type="ORF">HELGO_WM22639</name>
</gene>
<sequence>MSAIFVSANASNCSPSSSTEIATVKWVYDGDTVKLTDGRKIRIIGIDTPEMPRKNKKGEAFAGQATKALREKLAANNNQVRLQIGKKTVDKYHRQLAHLFTPDQQNLSEWLLEQGLATTLLIHPNFTFAECYQKAERRAQLAKTNIWSQTDFQIQTPAQLDKQFTGYVRLKGTVHRIKHRKRRVTLALDEKIYITIKEPELKLFKNLDELAGKTITVSGLLYRHKKNAYIRLLHPSYLEY</sequence>